<dbReference type="AlphaFoldDB" id="A0A6A4W1W4"/>
<accession>A0A6A4W1W4</accession>
<dbReference type="EMBL" id="VIIS01000669">
    <property type="protein sequence ID" value="KAF0306449.1"/>
    <property type="molecule type" value="Genomic_DNA"/>
</dbReference>
<keyword evidence="2 11" id="KW-0812">Transmembrane</keyword>
<evidence type="ECO:0000256" key="6">
    <source>
        <dbReference type="ARBA" id="ARBA00023136"/>
    </source>
</evidence>
<dbReference type="PANTHER" id="PTHR21230">
    <property type="entry name" value="VESICLE TRANSPORT V-SNARE PROTEIN VTI1-RELATED"/>
    <property type="match status" value="1"/>
</dbReference>
<feature type="transmembrane region" description="Helical" evidence="11">
    <location>
        <begin position="192"/>
        <end position="212"/>
    </location>
</feature>
<dbReference type="GO" id="GO:0006906">
    <property type="term" value="P:vesicle fusion"/>
    <property type="evidence" value="ECO:0007669"/>
    <property type="project" value="TreeGrafter"/>
</dbReference>
<evidence type="ECO:0000256" key="9">
    <source>
        <dbReference type="ARBA" id="ARBA00038172"/>
    </source>
</evidence>
<evidence type="ECO:0000256" key="11">
    <source>
        <dbReference type="SAM" id="Phobius"/>
    </source>
</evidence>
<keyword evidence="6 10" id="KW-0472">Membrane</keyword>
<dbReference type="Gene3D" id="1.20.5.110">
    <property type="match status" value="1"/>
</dbReference>
<dbReference type="GO" id="GO:0031902">
    <property type="term" value="C:late endosome membrane"/>
    <property type="evidence" value="ECO:0007669"/>
    <property type="project" value="TreeGrafter"/>
</dbReference>
<dbReference type="CDD" id="cd15863">
    <property type="entry name" value="SNARE_GS27"/>
    <property type="match status" value="1"/>
</dbReference>
<evidence type="ECO:0000256" key="5">
    <source>
        <dbReference type="ARBA" id="ARBA00023034"/>
    </source>
</evidence>
<dbReference type="SUPFAM" id="SSF58038">
    <property type="entry name" value="SNARE fusion complex"/>
    <property type="match status" value="1"/>
</dbReference>
<dbReference type="Pfam" id="PF12352">
    <property type="entry name" value="V-SNARE_C"/>
    <property type="match status" value="1"/>
</dbReference>
<keyword evidence="14" id="KW-1185">Reference proteome</keyword>
<evidence type="ECO:0000313" key="14">
    <source>
        <dbReference type="Proteomes" id="UP000440578"/>
    </source>
</evidence>
<dbReference type="GO" id="GO:0005484">
    <property type="term" value="F:SNAP receptor activity"/>
    <property type="evidence" value="ECO:0007669"/>
    <property type="project" value="InterPro"/>
</dbReference>
<keyword evidence="12" id="KW-0675">Receptor</keyword>
<sequence>METLYHQTNGLIQRTQHGFAALEVASAAEAETRERELNSAIDTIVSNCKRLDILADKEPVQRRHSAKQRVNQLKYECQHLQSALRALQHRRMARERERLDREELLSQRFTTNDQSDTSIAIDAALQMNDRLQSSHHGMDNLLDMGNSVLTSLRDQRGVLKGARRRMLDLANTLGMSNTVMRLTERRAAQDKFILFGGMLATLVVMYVTWRYLT</sequence>
<proteinExistence type="inferred from homology"/>
<dbReference type="PIRSF" id="PIRSF028865">
    <property type="entry name" value="Membrin-2"/>
    <property type="match status" value="1"/>
</dbReference>
<dbReference type="GO" id="GO:0005794">
    <property type="term" value="C:Golgi apparatus"/>
    <property type="evidence" value="ECO:0007669"/>
    <property type="project" value="UniProtKB-SubCell"/>
</dbReference>
<comment type="function">
    <text evidence="7 10">Involved in transport of proteins from the cis/medial-Golgi to the trans-Golgi network.</text>
</comment>
<dbReference type="EMBL" id="VIIS01001180">
    <property type="protein sequence ID" value="KAF0301246.1"/>
    <property type="molecule type" value="Genomic_DNA"/>
</dbReference>
<dbReference type="GO" id="GO:0015031">
    <property type="term" value="P:protein transport"/>
    <property type="evidence" value="ECO:0007669"/>
    <property type="project" value="UniProtKB-KW"/>
</dbReference>
<dbReference type="GO" id="GO:0005789">
    <property type="term" value="C:endoplasmic reticulum membrane"/>
    <property type="evidence" value="ECO:0007669"/>
    <property type="project" value="TreeGrafter"/>
</dbReference>
<dbReference type="PANTHER" id="PTHR21230:SF1">
    <property type="entry name" value="GOLGI SNAP RECEPTOR COMPLEX MEMBER 2"/>
    <property type="match status" value="1"/>
</dbReference>
<reference evidence="12 14" key="1">
    <citation type="submission" date="2019-07" db="EMBL/GenBank/DDBJ databases">
        <title>Draft genome assembly of a fouling barnacle, Amphibalanus amphitrite (Darwin, 1854): The first reference genome for Thecostraca.</title>
        <authorList>
            <person name="Kim W."/>
        </authorList>
    </citation>
    <scope>NUCLEOTIDE SEQUENCE [LARGE SCALE GENOMIC DNA]</scope>
    <source>
        <strain evidence="12">SNU_AA5</strain>
        <tissue evidence="12">Soma without cirri and trophi</tissue>
    </source>
</reference>
<dbReference type="GO" id="GO:0031201">
    <property type="term" value="C:SNARE complex"/>
    <property type="evidence" value="ECO:0007669"/>
    <property type="project" value="TreeGrafter"/>
</dbReference>
<evidence type="ECO:0000256" key="1">
    <source>
        <dbReference type="ARBA" id="ARBA00022448"/>
    </source>
</evidence>
<keyword evidence="1 10" id="KW-0813">Transport</keyword>
<evidence type="ECO:0000256" key="10">
    <source>
        <dbReference type="PIRNR" id="PIRNR028865"/>
    </source>
</evidence>
<dbReference type="GO" id="GO:0000149">
    <property type="term" value="F:SNARE binding"/>
    <property type="evidence" value="ECO:0007669"/>
    <property type="project" value="TreeGrafter"/>
</dbReference>
<dbReference type="Proteomes" id="UP000440578">
    <property type="component" value="Unassembled WGS sequence"/>
</dbReference>
<keyword evidence="4 11" id="KW-1133">Transmembrane helix</keyword>
<protein>
    <submittedName>
        <fullName evidence="12">Golgi SNAP receptor complex member 2</fullName>
    </submittedName>
</protein>
<comment type="subcellular location">
    <subcellularLocation>
        <location evidence="8">Golgi apparatus</location>
        <location evidence="8">cis-Golgi network membrane</location>
        <topology evidence="8">Single-pass type IV membrane protein</topology>
    </subcellularLocation>
</comment>
<evidence type="ECO:0000256" key="8">
    <source>
        <dbReference type="ARBA" id="ARBA00037862"/>
    </source>
</evidence>
<evidence type="ECO:0000256" key="4">
    <source>
        <dbReference type="ARBA" id="ARBA00022989"/>
    </source>
</evidence>
<dbReference type="GO" id="GO:0012507">
    <property type="term" value="C:ER to Golgi transport vesicle membrane"/>
    <property type="evidence" value="ECO:0007669"/>
    <property type="project" value="TreeGrafter"/>
</dbReference>
<evidence type="ECO:0000256" key="2">
    <source>
        <dbReference type="ARBA" id="ARBA00022692"/>
    </source>
</evidence>
<evidence type="ECO:0000256" key="7">
    <source>
        <dbReference type="ARBA" id="ARBA00037078"/>
    </source>
</evidence>
<comment type="similarity">
    <text evidence="9 10">Belongs to the GOSR2 family.</text>
</comment>
<keyword evidence="5" id="KW-0333">Golgi apparatus</keyword>
<evidence type="ECO:0000313" key="13">
    <source>
        <dbReference type="EMBL" id="KAF0306449.1"/>
    </source>
</evidence>
<evidence type="ECO:0000313" key="12">
    <source>
        <dbReference type="EMBL" id="KAF0301246.1"/>
    </source>
</evidence>
<evidence type="ECO:0000256" key="3">
    <source>
        <dbReference type="ARBA" id="ARBA00022927"/>
    </source>
</evidence>
<dbReference type="OrthoDB" id="158360at2759"/>
<comment type="caution">
    <text evidence="12">The sequence shown here is derived from an EMBL/GenBank/DDBJ whole genome shotgun (WGS) entry which is preliminary data.</text>
</comment>
<dbReference type="InterPro" id="IPR027027">
    <property type="entry name" value="GOSR2/Membrin/Bos1"/>
</dbReference>
<name>A0A6A4W1W4_AMPAM</name>
<keyword evidence="3 10" id="KW-0653">Protein transport</keyword>
<organism evidence="12 14">
    <name type="scientific">Amphibalanus amphitrite</name>
    <name type="common">Striped barnacle</name>
    <name type="synonym">Balanus amphitrite</name>
    <dbReference type="NCBI Taxonomy" id="1232801"/>
    <lineage>
        <taxon>Eukaryota</taxon>
        <taxon>Metazoa</taxon>
        <taxon>Ecdysozoa</taxon>
        <taxon>Arthropoda</taxon>
        <taxon>Crustacea</taxon>
        <taxon>Multicrustacea</taxon>
        <taxon>Cirripedia</taxon>
        <taxon>Thoracica</taxon>
        <taxon>Thoracicalcarea</taxon>
        <taxon>Balanomorpha</taxon>
        <taxon>Balanoidea</taxon>
        <taxon>Balanidae</taxon>
        <taxon>Amphibalaninae</taxon>
        <taxon>Amphibalanus</taxon>
    </lineage>
</organism>
<gene>
    <name evidence="12" type="primary">Gosr2_1</name>
    <name evidence="13" type="synonym">Gosr2_0</name>
    <name evidence="13" type="ORF">FJT64_000257</name>
    <name evidence="12" type="ORF">FJT64_026389</name>
</gene>